<feature type="region of interest" description="Disordered" evidence="2">
    <location>
        <begin position="114"/>
        <end position="139"/>
    </location>
</feature>
<evidence type="ECO:0000256" key="2">
    <source>
        <dbReference type="SAM" id="MobiDB-lite"/>
    </source>
</evidence>
<accession>A0A3Q9BVW6</accession>
<proteinExistence type="predicted"/>
<keyword evidence="3" id="KW-0472">Membrane</keyword>
<keyword evidence="1" id="KW-0175">Coiled coil</keyword>
<feature type="compositionally biased region" description="Basic and acidic residues" evidence="2">
    <location>
        <begin position="130"/>
        <end position="139"/>
    </location>
</feature>
<evidence type="ECO:0008006" key="6">
    <source>
        <dbReference type="Google" id="ProtNLM"/>
    </source>
</evidence>
<protein>
    <recommendedName>
        <fullName evidence="6">WXG100 family type VII secretion target</fullName>
    </recommendedName>
</protein>
<evidence type="ECO:0000313" key="4">
    <source>
        <dbReference type="EMBL" id="AZP18204.1"/>
    </source>
</evidence>
<name>A0A3Q9BVW6_9ACTN</name>
<evidence type="ECO:0000313" key="5">
    <source>
        <dbReference type="Proteomes" id="UP000280197"/>
    </source>
</evidence>
<keyword evidence="3" id="KW-1133">Transmembrane helix</keyword>
<dbReference type="EMBL" id="CP034463">
    <property type="protein sequence ID" value="AZP18204.1"/>
    <property type="molecule type" value="Genomic_DNA"/>
</dbReference>
<gene>
    <name evidence="4" type="ORF">EJC51_20195</name>
</gene>
<evidence type="ECO:0000256" key="3">
    <source>
        <dbReference type="SAM" id="Phobius"/>
    </source>
</evidence>
<dbReference type="AlphaFoldDB" id="A0A3Q9BVW6"/>
<dbReference type="Proteomes" id="UP000280197">
    <property type="component" value="Chromosome"/>
</dbReference>
<feature type="transmembrane region" description="Helical" evidence="3">
    <location>
        <begin position="226"/>
        <end position="249"/>
    </location>
</feature>
<keyword evidence="3" id="KW-0812">Transmembrane</keyword>
<evidence type="ECO:0000256" key="1">
    <source>
        <dbReference type="SAM" id="Coils"/>
    </source>
</evidence>
<keyword evidence="5" id="KW-1185">Reference proteome</keyword>
<feature type="coiled-coil region" evidence="1">
    <location>
        <begin position="143"/>
        <end position="170"/>
    </location>
</feature>
<dbReference type="KEGG" id="saqu:EJC51_20195"/>
<feature type="transmembrane region" description="Helical" evidence="3">
    <location>
        <begin position="202"/>
        <end position="220"/>
    </location>
</feature>
<reference evidence="4 5" key="1">
    <citation type="submission" date="2018-12" db="EMBL/GenBank/DDBJ databases">
        <authorList>
            <person name="Li K."/>
        </authorList>
    </citation>
    <scope>NUCLEOTIDE SEQUENCE [LARGE SCALE GENOMIC DNA]</scope>
    <source>
        <strain evidence="5">CR22</strain>
    </source>
</reference>
<organism evidence="4 5">
    <name type="scientific">Streptomyces aquilus</name>
    <dbReference type="NCBI Taxonomy" id="2548456"/>
    <lineage>
        <taxon>Bacteria</taxon>
        <taxon>Bacillati</taxon>
        <taxon>Actinomycetota</taxon>
        <taxon>Actinomycetes</taxon>
        <taxon>Kitasatosporales</taxon>
        <taxon>Streptomycetaceae</taxon>
        <taxon>Streptomyces</taxon>
    </lineage>
</organism>
<sequence>MTRPADPRWEVLGESGDPVPGDVTDLKALSRRFEATAKTITETAAALRRLGNQESWDSEAGRAFADKANDTAKTVSKAHDRYADAASALKTYYTDLETIQEDADKLLRAAETKAGDLSKAKSSAENPPKGTEDADQKKLDKKVTDLQDGLADLRGQLADVKRRHQEAGDKAAKKIHDTTEGDGLNDSWLDDLRDALKIISDITGAIAAVCGILALLVGWIPVIGQALAGVLGTIALVMTVISLVCHVLLAINGDGSWGDVAMDALGLATFGIGRVFSAGSKLAATVGRSRVWAAADDYVRAWNRGMNSAARRRLVEAMVGPRAGANGAGALPDVSLAAAFKGLPRSFADDLGTIRGNWRDLFKVGDNLTAARNAYNTAGARGLASMYVGPGMVDELGRMKNIDPTDLNFIGTPDAFKQALSYNSWALGATGTGAGSDTNSFIGLFGGDEDIDVTGPDASLAGR</sequence>
<dbReference type="RefSeq" id="WP_126272375.1">
    <property type="nucleotide sequence ID" value="NZ_CP034463.1"/>
</dbReference>